<dbReference type="Pfam" id="PF20329">
    <property type="entry name" value="DUF6624"/>
    <property type="match status" value="1"/>
</dbReference>
<protein>
    <recommendedName>
        <fullName evidence="3">DUF222 domain-containing protein</fullName>
    </recommendedName>
</protein>
<dbReference type="EMBL" id="BAAAGX010000007">
    <property type="protein sequence ID" value="GAA0232307.1"/>
    <property type="molecule type" value="Genomic_DNA"/>
</dbReference>
<organism evidence="1 2">
    <name type="scientific">Cryptosporangium japonicum</name>
    <dbReference type="NCBI Taxonomy" id="80872"/>
    <lineage>
        <taxon>Bacteria</taxon>
        <taxon>Bacillati</taxon>
        <taxon>Actinomycetota</taxon>
        <taxon>Actinomycetes</taxon>
        <taxon>Cryptosporangiales</taxon>
        <taxon>Cryptosporangiaceae</taxon>
        <taxon>Cryptosporangium</taxon>
    </lineage>
</organism>
<dbReference type="RefSeq" id="WP_344648193.1">
    <property type="nucleotide sequence ID" value="NZ_BAAAGX010000007.1"/>
</dbReference>
<sequence>MAEQVRELAAELITMAAADTDATAYGLDTASPTHQLAWRRLTTEHADRLATLMARHGWPTAGLVGEEASRCAWKIAMHADRQLDVQRRALALLDEALAAGEATPREVAMLRDRVLVNEGHPQIYGTQIAAVDNGRPVPWPVADPGRMEALRASVGLPSFADHIAANPLPASAPE</sequence>
<dbReference type="InterPro" id="IPR046732">
    <property type="entry name" value="DUF6624"/>
</dbReference>
<evidence type="ECO:0000313" key="2">
    <source>
        <dbReference type="Proteomes" id="UP001500967"/>
    </source>
</evidence>
<accession>A0ABP3DGR8</accession>
<name>A0ABP3DGR8_9ACTN</name>
<reference evidence="2" key="1">
    <citation type="journal article" date="2019" name="Int. J. Syst. Evol. Microbiol.">
        <title>The Global Catalogue of Microorganisms (GCM) 10K type strain sequencing project: providing services to taxonomists for standard genome sequencing and annotation.</title>
        <authorList>
            <consortium name="The Broad Institute Genomics Platform"/>
            <consortium name="The Broad Institute Genome Sequencing Center for Infectious Disease"/>
            <person name="Wu L."/>
            <person name="Ma J."/>
        </authorList>
    </citation>
    <scope>NUCLEOTIDE SEQUENCE [LARGE SCALE GENOMIC DNA]</scope>
    <source>
        <strain evidence="2">JCM 10425</strain>
    </source>
</reference>
<proteinExistence type="predicted"/>
<evidence type="ECO:0000313" key="1">
    <source>
        <dbReference type="EMBL" id="GAA0232307.1"/>
    </source>
</evidence>
<keyword evidence="2" id="KW-1185">Reference proteome</keyword>
<comment type="caution">
    <text evidence="1">The sequence shown here is derived from an EMBL/GenBank/DDBJ whole genome shotgun (WGS) entry which is preliminary data.</text>
</comment>
<dbReference type="Proteomes" id="UP001500967">
    <property type="component" value="Unassembled WGS sequence"/>
</dbReference>
<gene>
    <name evidence="1" type="ORF">GCM10009539_17090</name>
</gene>
<evidence type="ECO:0008006" key="3">
    <source>
        <dbReference type="Google" id="ProtNLM"/>
    </source>
</evidence>